<dbReference type="AlphaFoldDB" id="A0A1G8X861"/>
<feature type="transmembrane region" description="Helical" evidence="1">
    <location>
        <begin position="34"/>
        <end position="60"/>
    </location>
</feature>
<dbReference type="Proteomes" id="UP000198882">
    <property type="component" value="Unassembled WGS sequence"/>
</dbReference>
<accession>A0A1G8X861</accession>
<keyword evidence="1" id="KW-0812">Transmembrane</keyword>
<sequence>MVRERLADYRDRVRGQLLAAFREEHTPHQVAASFAIGIFITAMPTGGLGIGLFFVLISIWSWISKPAIFASVAVLNPFVKPVVYLASFKVGAVLLGSESVGSLDGTATESAWVAIQQLLLGNLLIAIALSVIGYVTVLHLTRAHRRRSRQRTGTSLLSILIGFFRRK</sequence>
<keyword evidence="1" id="KW-0472">Membrane</keyword>
<keyword evidence="4" id="KW-1185">Reference proteome</keyword>
<dbReference type="STRING" id="1095776.SAMN04515672_1633"/>
<evidence type="ECO:0000313" key="3">
    <source>
        <dbReference type="EMBL" id="SDJ86035.1"/>
    </source>
</evidence>
<dbReference type="RefSeq" id="WP_090304340.1">
    <property type="nucleotide sequence ID" value="NZ_FNFE01000002.1"/>
</dbReference>
<gene>
    <name evidence="3" type="ORF">SAMN04515672_1633</name>
</gene>
<dbReference type="PANTHER" id="PTHR40547">
    <property type="entry name" value="SLL0298 PROTEIN"/>
    <property type="match status" value="1"/>
</dbReference>
<proteinExistence type="predicted"/>
<name>A0A1G8X861_9EURY</name>
<feature type="domain" description="DUF2062" evidence="2">
    <location>
        <begin position="15"/>
        <end position="149"/>
    </location>
</feature>
<feature type="transmembrane region" description="Helical" evidence="1">
    <location>
        <begin position="119"/>
        <end position="141"/>
    </location>
</feature>
<organism evidence="3 4">
    <name type="scientific">Natronorubrum texcoconense</name>
    <dbReference type="NCBI Taxonomy" id="1095776"/>
    <lineage>
        <taxon>Archaea</taxon>
        <taxon>Methanobacteriati</taxon>
        <taxon>Methanobacteriota</taxon>
        <taxon>Stenosarchaea group</taxon>
        <taxon>Halobacteria</taxon>
        <taxon>Halobacteriales</taxon>
        <taxon>Natrialbaceae</taxon>
        <taxon>Natronorubrum</taxon>
    </lineage>
</organism>
<keyword evidence="1" id="KW-1133">Transmembrane helix</keyword>
<reference evidence="4" key="1">
    <citation type="submission" date="2016-10" db="EMBL/GenBank/DDBJ databases">
        <authorList>
            <person name="Varghese N."/>
            <person name="Submissions S."/>
        </authorList>
    </citation>
    <scope>NUCLEOTIDE SEQUENCE [LARGE SCALE GENOMIC DNA]</scope>
    <source>
        <strain evidence="4">B4,CECT 8067,JCM 17497</strain>
    </source>
</reference>
<dbReference type="InterPro" id="IPR018639">
    <property type="entry name" value="DUF2062"/>
</dbReference>
<dbReference type="Pfam" id="PF09835">
    <property type="entry name" value="DUF2062"/>
    <property type="match status" value="1"/>
</dbReference>
<protein>
    <recommendedName>
        <fullName evidence="2">DUF2062 domain-containing protein</fullName>
    </recommendedName>
</protein>
<dbReference type="EMBL" id="FNFE01000002">
    <property type="protein sequence ID" value="SDJ86035.1"/>
    <property type="molecule type" value="Genomic_DNA"/>
</dbReference>
<evidence type="ECO:0000259" key="2">
    <source>
        <dbReference type="Pfam" id="PF09835"/>
    </source>
</evidence>
<dbReference type="OrthoDB" id="329979at2157"/>
<dbReference type="PANTHER" id="PTHR40547:SF1">
    <property type="entry name" value="SLL0298 PROTEIN"/>
    <property type="match status" value="1"/>
</dbReference>
<evidence type="ECO:0000256" key="1">
    <source>
        <dbReference type="SAM" id="Phobius"/>
    </source>
</evidence>
<evidence type="ECO:0000313" key="4">
    <source>
        <dbReference type="Proteomes" id="UP000198882"/>
    </source>
</evidence>